<dbReference type="EMBL" id="QPFP01000090">
    <property type="protein sequence ID" value="TEB22548.1"/>
    <property type="molecule type" value="Genomic_DNA"/>
</dbReference>
<dbReference type="SUPFAM" id="SSF52129">
    <property type="entry name" value="Caspase-like"/>
    <property type="match status" value="1"/>
</dbReference>
<proteinExistence type="inferred from homology"/>
<dbReference type="AlphaFoldDB" id="A0A4Y7SLM6"/>
<keyword evidence="3" id="KW-0788">Thiol protease</keyword>
<dbReference type="InterPro" id="IPR050452">
    <property type="entry name" value="Metacaspase"/>
</dbReference>
<dbReference type="GO" id="GO:0005737">
    <property type="term" value="C:cytoplasm"/>
    <property type="evidence" value="ECO:0007669"/>
    <property type="project" value="TreeGrafter"/>
</dbReference>
<organism evidence="6 7">
    <name type="scientific">Coprinellus micaceus</name>
    <name type="common">Glistening ink-cap mushroom</name>
    <name type="synonym">Coprinus micaceus</name>
    <dbReference type="NCBI Taxonomy" id="71717"/>
    <lineage>
        <taxon>Eukaryota</taxon>
        <taxon>Fungi</taxon>
        <taxon>Dikarya</taxon>
        <taxon>Basidiomycota</taxon>
        <taxon>Agaricomycotina</taxon>
        <taxon>Agaricomycetes</taxon>
        <taxon>Agaricomycetidae</taxon>
        <taxon>Agaricales</taxon>
        <taxon>Agaricineae</taxon>
        <taxon>Psathyrellaceae</taxon>
        <taxon>Coprinellus</taxon>
    </lineage>
</organism>
<evidence type="ECO:0000259" key="5">
    <source>
        <dbReference type="Pfam" id="PF00656"/>
    </source>
</evidence>
<evidence type="ECO:0000313" key="7">
    <source>
        <dbReference type="Proteomes" id="UP000298030"/>
    </source>
</evidence>
<reference evidence="6 7" key="1">
    <citation type="journal article" date="2019" name="Nat. Ecol. Evol.">
        <title>Megaphylogeny resolves global patterns of mushroom evolution.</title>
        <authorList>
            <person name="Varga T."/>
            <person name="Krizsan K."/>
            <person name="Foldi C."/>
            <person name="Dima B."/>
            <person name="Sanchez-Garcia M."/>
            <person name="Sanchez-Ramirez S."/>
            <person name="Szollosi G.J."/>
            <person name="Szarkandi J.G."/>
            <person name="Papp V."/>
            <person name="Albert L."/>
            <person name="Andreopoulos W."/>
            <person name="Angelini C."/>
            <person name="Antonin V."/>
            <person name="Barry K.W."/>
            <person name="Bougher N.L."/>
            <person name="Buchanan P."/>
            <person name="Buyck B."/>
            <person name="Bense V."/>
            <person name="Catcheside P."/>
            <person name="Chovatia M."/>
            <person name="Cooper J."/>
            <person name="Damon W."/>
            <person name="Desjardin D."/>
            <person name="Finy P."/>
            <person name="Geml J."/>
            <person name="Haridas S."/>
            <person name="Hughes K."/>
            <person name="Justo A."/>
            <person name="Karasinski D."/>
            <person name="Kautmanova I."/>
            <person name="Kiss B."/>
            <person name="Kocsube S."/>
            <person name="Kotiranta H."/>
            <person name="LaButti K.M."/>
            <person name="Lechner B.E."/>
            <person name="Liimatainen K."/>
            <person name="Lipzen A."/>
            <person name="Lukacs Z."/>
            <person name="Mihaltcheva S."/>
            <person name="Morgado L.N."/>
            <person name="Niskanen T."/>
            <person name="Noordeloos M.E."/>
            <person name="Ohm R.A."/>
            <person name="Ortiz-Santana B."/>
            <person name="Ovrebo C."/>
            <person name="Racz N."/>
            <person name="Riley R."/>
            <person name="Savchenko A."/>
            <person name="Shiryaev A."/>
            <person name="Soop K."/>
            <person name="Spirin V."/>
            <person name="Szebenyi C."/>
            <person name="Tomsovsky M."/>
            <person name="Tulloss R.E."/>
            <person name="Uehling J."/>
            <person name="Grigoriev I.V."/>
            <person name="Vagvolgyi C."/>
            <person name="Papp T."/>
            <person name="Martin F.M."/>
            <person name="Miettinen O."/>
            <person name="Hibbett D.S."/>
            <person name="Nagy L.G."/>
        </authorList>
    </citation>
    <scope>NUCLEOTIDE SEQUENCE [LARGE SCALE GENOMIC DNA]</scope>
    <source>
        <strain evidence="6 7">FP101781</strain>
    </source>
</reference>
<keyword evidence="7" id="KW-1185">Reference proteome</keyword>
<feature type="compositionally biased region" description="Low complexity" evidence="4">
    <location>
        <begin position="91"/>
        <end position="101"/>
    </location>
</feature>
<evidence type="ECO:0000256" key="3">
    <source>
        <dbReference type="ARBA" id="ARBA00022807"/>
    </source>
</evidence>
<dbReference type="GO" id="GO:0004197">
    <property type="term" value="F:cysteine-type endopeptidase activity"/>
    <property type="evidence" value="ECO:0007669"/>
    <property type="project" value="InterPro"/>
</dbReference>
<keyword evidence="3" id="KW-0378">Hydrolase</keyword>
<feature type="compositionally biased region" description="Polar residues" evidence="4">
    <location>
        <begin position="208"/>
        <end position="217"/>
    </location>
</feature>
<dbReference type="PANTHER" id="PTHR48104">
    <property type="entry name" value="METACASPASE-4"/>
    <property type="match status" value="1"/>
</dbReference>
<dbReference type="GO" id="GO:0006915">
    <property type="term" value="P:apoptotic process"/>
    <property type="evidence" value="ECO:0007669"/>
    <property type="project" value="UniProtKB-KW"/>
</dbReference>
<feature type="region of interest" description="Disordered" evidence="4">
    <location>
        <begin position="32"/>
        <end position="157"/>
    </location>
</feature>
<accession>A0A4Y7SLM6</accession>
<dbReference type="InterPro" id="IPR029030">
    <property type="entry name" value="Caspase-like_dom_sf"/>
</dbReference>
<comment type="caution">
    <text evidence="6">The sequence shown here is derived from an EMBL/GenBank/DDBJ whole genome shotgun (WGS) entry which is preliminary data.</text>
</comment>
<feature type="region of interest" description="Disordered" evidence="4">
    <location>
        <begin position="182"/>
        <end position="217"/>
    </location>
</feature>
<dbReference type="InterPro" id="IPR011600">
    <property type="entry name" value="Pept_C14_caspase"/>
</dbReference>
<keyword evidence="3" id="KW-0645">Protease</keyword>
<keyword evidence="2" id="KW-0053">Apoptosis</keyword>
<feature type="domain" description="Peptidase C14 caspase" evidence="5">
    <location>
        <begin position="327"/>
        <end position="571"/>
    </location>
</feature>
<feature type="compositionally biased region" description="Basic residues" evidence="4">
    <location>
        <begin position="60"/>
        <end position="72"/>
    </location>
</feature>
<evidence type="ECO:0000313" key="6">
    <source>
        <dbReference type="EMBL" id="TEB22548.1"/>
    </source>
</evidence>
<dbReference type="Proteomes" id="UP000298030">
    <property type="component" value="Unassembled WGS sequence"/>
</dbReference>
<comment type="similarity">
    <text evidence="1">Belongs to the peptidase C14B family.</text>
</comment>
<dbReference type="PANTHER" id="PTHR48104:SF30">
    <property type="entry name" value="METACASPASE-1"/>
    <property type="match status" value="1"/>
</dbReference>
<dbReference type="Gene3D" id="3.40.50.12660">
    <property type="match status" value="1"/>
</dbReference>
<dbReference type="GO" id="GO:0006508">
    <property type="term" value="P:proteolysis"/>
    <property type="evidence" value="ECO:0007669"/>
    <property type="project" value="InterPro"/>
</dbReference>
<dbReference type="Pfam" id="PF00656">
    <property type="entry name" value="Peptidase_C14"/>
    <property type="match status" value="1"/>
</dbReference>
<sequence length="581" mass="63558">MVIPIYHDSEIAQYPKLTGQRSPVEFAQRTILPKSTRPRPSSKHRRFGLFRRASSYSPPPKKKSHSRFRQHRDHSVPPSQGITTYDGHRYPPATATTPAAPENRGRSRSRRRHQASSTATAAPIGLHYTQGYDPYSTTLDRGDRARPSHDPLALNPPGYQVQATGHSPILPPSPQYYNSVSPTTTGHGRIGRPYDRYPVSRARPQDDPLSQNAPGYQVQATQPQGGIVGGQGGLAGGEHALASANAMPSTYAEVGGGYGGGGMVPTHHGTATGYGHGQAGQVSPLVGALSHGSQAQQGHVLDEFLQSYFKVLPPNPKWCASRCRGTKKAVCIGINYLGQKDELKGCANDARHMRDFIVQHYGFHPSNILLLTDDDRKNTAPTRKEMFQAMMWLVQGARKDDSLFFHYSGHGGQSQDAGGREADNMDETIFPMDFDQAGDIIDDELYQALVQNLPPGCRLTAIFDSCHSGTVLDLPYIHSAHGRLRSMRHVSRRALQRGMAPGADVICFSACKDDEKSADTFKGGVAVGAMSNALVRSLKNNPSQTYEELLAHLREILIPEYDQKAQISSTHPLDLNSRFTL</sequence>
<feature type="compositionally biased region" description="Basic residues" evidence="4">
    <location>
        <begin position="36"/>
        <end position="49"/>
    </location>
</feature>
<evidence type="ECO:0000256" key="4">
    <source>
        <dbReference type="SAM" id="MobiDB-lite"/>
    </source>
</evidence>
<evidence type="ECO:0000256" key="1">
    <source>
        <dbReference type="ARBA" id="ARBA00009005"/>
    </source>
</evidence>
<gene>
    <name evidence="6" type="ORF">FA13DRAFT_1740945</name>
</gene>
<name>A0A4Y7SLM6_COPMI</name>
<feature type="compositionally biased region" description="Basic and acidic residues" evidence="4">
    <location>
        <begin position="140"/>
        <end position="149"/>
    </location>
</feature>
<protein>
    <recommendedName>
        <fullName evidence="5">Peptidase C14 caspase domain-containing protein</fullName>
    </recommendedName>
</protein>
<evidence type="ECO:0000256" key="2">
    <source>
        <dbReference type="ARBA" id="ARBA00022703"/>
    </source>
</evidence>
<dbReference type="OrthoDB" id="3223806at2759"/>